<keyword evidence="1" id="KW-1133">Transmembrane helix</keyword>
<sequence>MKPSVGVSDALLSFGYESLKEMCPVVDSTLSETNGVCIKTVKAVRNKRKSKVILGSSLAAASLVIVGVCWALYHYC</sequence>
<keyword evidence="1" id="KW-0472">Membrane</keyword>
<keyword evidence="3" id="KW-1185">Reference proteome</keyword>
<dbReference type="Proteomes" id="UP001439008">
    <property type="component" value="Unassembled WGS sequence"/>
</dbReference>
<evidence type="ECO:0000313" key="2">
    <source>
        <dbReference type="EMBL" id="MES1918205.1"/>
    </source>
</evidence>
<protein>
    <submittedName>
        <fullName evidence="2">Uncharacterized protein</fullName>
    </submittedName>
</protein>
<comment type="caution">
    <text evidence="2">The sequence shown here is derived from an EMBL/GenBank/DDBJ whole genome shotgun (WGS) entry which is preliminary data.</text>
</comment>
<organism evidence="2 3">
    <name type="scientific">Bonamia ostreae</name>
    <dbReference type="NCBI Taxonomy" id="126728"/>
    <lineage>
        <taxon>Eukaryota</taxon>
        <taxon>Sar</taxon>
        <taxon>Rhizaria</taxon>
        <taxon>Endomyxa</taxon>
        <taxon>Ascetosporea</taxon>
        <taxon>Haplosporida</taxon>
        <taxon>Bonamia</taxon>
    </lineage>
</organism>
<name>A0ABV2AEU3_9EUKA</name>
<evidence type="ECO:0000313" key="3">
    <source>
        <dbReference type="Proteomes" id="UP001439008"/>
    </source>
</evidence>
<proteinExistence type="predicted"/>
<evidence type="ECO:0000256" key="1">
    <source>
        <dbReference type="SAM" id="Phobius"/>
    </source>
</evidence>
<feature type="transmembrane region" description="Helical" evidence="1">
    <location>
        <begin position="52"/>
        <end position="73"/>
    </location>
</feature>
<keyword evidence="1" id="KW-0812">Transmembrane</keyword>
<reference evidence="2 3" key="1">
    <citation type="journal article" date="2024" name="BMC Biol.">
        <title>Comparative genomics of Ascetosporea gives new insight into the evolutionary basis for animal parasitism in Rhizaria.</title>
        <authorList>
            <person name="Hiltunen Thoren M."/>
            <person name="Onut-Brannstrom I."/>
            <person name="Alfjorden A."/>
            <person name="Peckova H."/>
            <person name="Swords F."/>
            <person name="Hooper C."/>
            <person name="Holzer A.S."/>
            <person name="Bass D."/>
            <person name="Burki F."/>
        </authorList>
    </citation>
    <scope>NUCLEOTIDE SEQUENCE [LARGE SCALE GENOMIC DNA]</scope>
    <source>
        <strain evidence="2">20-A016</strain>
    </source>
</reference>
<dbReference type="EMBL" id="JBDODL010000027">
    <property type="protein sequence ID" value="MES1918205.1"/>
    <property type="molecule type" value="Genomic_DNA"/>
</dbReference>
<gene>
    <name evidence="2" type="ORF">MHBO_000209</name>
</gene>
<accession>A0ABV2AEU3</accession>